<evidence type="ECO:0000313" key="1">
    <source>
        <dbReference type="EMBL" id="AYV83737.1"/>
    </source>
</evidence>
<protein>
    <submittedName>
        <fullName evidence="1">Uncharacterized protein</fullName>
    </submittedName>
</protein>
<accession>A0A3G5A900</accession>
<name>A0A3G5A900_9VIRU</name>
<organism evidence="1">
    <name type="scientific">Hyperionvirus sp</name>
    <dbReference type="NCBI Taxonomy" id="2487770"/>
    <lineage>
        <taxon>Viruses</taxon>
        <taxon>Varidnaviria</taxon>
        <taxon>Bamfordvirae</taxon>
        <taxon>Nucleocytoviricota</taxon>
        <taxon>Megaviricetes</taxon>
        <taxon>Imitervirales</taxon>
        <taxon>Mimiviridae</taxon>
        <taxon>Klosneuvirinae</taxon>
    </lineage>
</organism>
<proteinExistence type="predicted"/>
<dbReference type="EMBL" id="MK072393">
    <property type="protein sequence ID" value="AYV83737.1"/>
    <property type="molecule type" value="Genomic_DNA"/>
</dbReference>
<sequence length="100" mass="11131">MTKMRDCKCNCNHYDYIPHSQLLNRNDFNGYRYNSRFKNEIVVIPPSLAILGAHPCDRGGIGEWRCSDGLCYPCVETLGGRCTIGCGPNCAHFGLDCGEP</sequence>
<reference evidence="1" key="1">
    <citation type="submission" date="2018-10" db="EMBL/GenBank/DDBJ databases">
        <title>Hidden diversity of soil giant viruses.</title>
        <authorList>
            <person name="Schulz F."/>
            <person name="Alteio L."/>
            <person name="Goudeau D."/>
            <person name="Ryan E.M."/>
            <person name="Malmstrom R.R."/>
            <person name="Blanchard J."/>
            <person name="Woyke T."/>
        </authorList>
    </citation>
    <scope>NUCLEOTIDE SEQUENCE</scope>
    <source>
        <strain evidence="1">HYV1</strain>
    </source>
</reference>
<gene>
    <name evidence="1" type="ORF">Hyperionvirus11_10</name>
</gene>